<keyword evidence="3" id="KW-0723">Serine/threonine-protein kinase</keyword>
<dbReference type="InterPro" id="IPR002035">
    <property type="entry name" value="VWF_A"/>
</dbReference>
<dbReference type="Proteomes" id="UP000683925">
    <property type="component" value="Unassembled WGS sequence"/>
</dbReference>
<dbReference type="GO" id="GO:0004674">
    <property type="term" value="F:protein serine/threonine kinase activity"/>
    <property type="evidence" value="ECO:0007669"/>
    <property type="project" value="UniProtKB-KW"/>
</dbReference>
<dbReference type="SMART" id="SM00327">
    <property type="entry name" value="VWA"/>
    <property type="match status" value="1"/>
</dbReference>
<dbReference type="Pfam" id="PF25106">
    <property type="entry name" value="VWA_4"/>
    <property type="match status" value="1"/>
</dbReference>
<dbReference type="PANTHER" id="PTHR47763">
    <property type="entry name" value="ALPHA-PROTEIN KINASE VWKA"/>
    <property type="match status" value="1"/>
</dbReference>
<keyword evidence="4" id="KW-0808">Transferase</keyword>
<comment type="caution">
    <text evidence="9">The sequence shown here is derived from an EMBL/GenBank/DDBJ whole genome shotgun (WGS) entry which is preliminary data.</text>
</comment>
<keyword evidence="5" id="KW-0732">Signal</keyword>
<evidence type="ECO:0000256" key="6">
    <source>
        <dbReference type="ARBA" id="ARBA00022777"/>
    </source>
</evidence>
<dbReference type="InterPro" id="IPR052969">
    <property type="entry name" value="Thr-specific_kinase-like"/>
</dbReference>
<evidence type="ECO:0000256" key="1">
    <source>
        <dbReference type="ARBA" id="ARBA00004613"/>
    </source>
</evidence>
<dbReference type="PANTHER" id="PTHR47763:SF5">
    <property type="entry name" value="CHROMOSOME UNDETERMINED SCAFFOLD_25, WHOLE GENOME SHOTGUN SEQUENCE"/>
    <property type="match status" value="1"/>
</dbReference>
<comment type="subcellular location">
    <subcellularLocation>
        <location evidence="1">Secreted</location>
    </subcellularLocation>
</comment>
<name>A0A8S1W5T8_PAROT</name>
<dbReference type="CDD" id="cd00198">
    <property type="entry name" value="vWFA"/>
    <property type="match status" value="1"/>
</dbReference>
<feature type="domain" description="VWFA" evidence="7">
    <location>
        <begin position="240"/>
        <end position="452"/>
    </location>
</feature>
<dbReference type="EMBL" id="CAJJDP010000080">
    <property type="protein sequence ID" value="CAD8183802.1"/>
    <property type="molecule type" value="Genomic_DNA"/>
</dbReference>
<evidence type="ECO:0000256" key="3">
    <source>
        <dbReference type="ARBA" id="ARBA00022527"/>
    </source>
</evidence>
<keyword evidence="6" id="KW-0418">Kinase</keyword>
<dbReference type="AlphaFoldDB" id="A0A8S1W5T8"/>
<feature type="domain" description="Alpha-type protein kinase" evidence="8">
    <location>
        <begin position="466"/>
        <end position="707"/>
    </location>
</feature>
<dbReference type="Pfam" id="PF02816">
    <property type="entry name" value="Alpha_kinase"/>
    <property type="match status" value="1"/>
</dbReference>
<dbReference type="SMART" id="SM00811">
    <property type="entry name" value="Alpha_kinase"/>
    <property type="match status" value="1"/>
</dbReference>
<dbReference type="GO" id="GO:0005737">
    <property type="term" value="C:cytoplasm"/>
    <property type="evidence" value="ECO:0007669"/>
    <property type="project" value="TreeGrafter"/>
</dbReference>
<dbReference type="InterPro" id="IPR056861">
    <property type="entry name" value="HMCN1-like_VWA"/>
</dbReference>
<accession>A0A8S1W5T8</accession>
<dbReference type="PROSITE" id="PS50234">
    <property type="entry name" value="VWFA"/>
    <property type="match status" value="1"/>
</dbReference>
<evidence type="ECO:0000256" key="5">
    <source>
        <dbReference type="ARBA" id="ARBA00022729"/>
    </source>
</evidence>
<evidence type="ECO:0000256" key="4">
    <source>
        <dbReference type="ARBA" id="ARBA00022679"/>
    </source>
</evidence>
<evidence type="ECO:0000259" key="8">
    <source>
        <dbReference type="PROSITE" id="PS51158"/>
    </source>
</evidence>
<dbReference type="OMA" id="HKNWEDI"/>
<gene>
    <name evidence="9" type="ORF">POCTA_138.1.T0810264</name>
</gene>
<proteinExistence type="predicted"/>
<keyword evidence="10" id="KW-1185">Reference proteome</keyword>
<reference evidence="9" key="1">
    <citation type="submission" date="2021-01" db="EMBL/GenBank/DDBJ databases">
        <authorList>
            <consortium name="Genoscope - CEA"/>
            <person name="William W."/>
        </authorList>
    </citation>
    <scope>NUCLEOTIDE SEQUENCE</scope>
</reference>
<evidence type="ECO:0000313" key="10">
    <source>
        <dbReference type="Proteomes" id="UP000683925"/>
    </source>
</evidence>
<dbReference type="CDD" id="cd04515">
    <property type="entry name" value="Alpha_kinase"/>
    <property type="match status" value="1"/>
</dbReference>
<dbReference type="OrthoDB" id="301415at2759"/>
<dbReference type="GO" id="GO:0005524">
    <property type="term" value="F:ATP binding"/>
    <property type="evidence" value="ECO:0007669"/>
    <property type="project" value="InterPro"/>
</dbReference>
<organism evidence="9 10">
    <name type="scientific">Paramecium octaurelia</name>
    <dbReference type="NCBI Taxonomy" id="43137"/>
    <lineage>
        <taxon>Eukaryota</taxon>
        <taxon>Sar</taxon>
        <taxon>Alveolata</taxon>
        <taxon>Ciliophora</taxon>
        <taxon>Intramacronucleata</taxon>
        <taxon>Oligohymenophorea</taxon>
        <taxon>Peniculida</taxon>
        <taxon>Parameciidae</taxon>
        <taxon>Paramecium</taxon>
    </lineage>
</organism>
<protein>
    <recommendedName>
        <fullName evidence="11">Alpha-type protein kinase domain-containing protein</fullName>
    </recommendedName>
</protein>
<keyword evidence="2" id="KW-0964">Secreted</keyword>
<dbReference type="PROSITE" id="PS51158">
    <property type="entry name" value="ALPHA_KINASE"/>
    <property type="match status" value="1"/>
</dbReference>
<dbReference type="InterPro" id="IPR004166">
    <property type="entry name" value="a-kinase_dom"/>
</dbReference>
<evidence type="ECO:0000259" key="7">
    <source>
        <dbReference type="PROSITE" id="PS50234"/>
    </source>
</evidence>
<evidence type="ECO:0000313" key="9">
    <source>
        <dbReference type="EMBL" id="CAD8183802.1"/>
    </source>
</evidence>
<sequence length="886" mass="104295">MNFCEEIENLCHELEKCQIQNCERLHPRIFSGVCIGNLKNICQQSEYCGLHHFSQEELEEEFTKQPINGIYKHNLCYKKCNNYNCKYLHPPWLEYICVDCENKNCDKTKLGLWHTTKWADIKKKVYEKYNINKLNPEKFDTDGDCSYEVQKYNFDKYCINYFQGICPHHRCQKPHKNWEDIKDIGEFQNLEDQVIKPCIKYDENKNKYVSQPQTLKCAVFMQKNSLQLMINQIQQRPQADIIFILDCTRSMDKWIEVSKKSISSIIAEFKKKVQINAAIRMAAVCYKDFSDGPNHIQYHNFTVRPEEIEKFLGNLKIEGGDDIPEDLQGALDVAYKLKICKDPASLLQIFIITDGPCHGRKYHNLAYDQKPDVQDLEEKLQKFVDLKQRFFLSFLQIHEQTQKMEKVIQSVVKNYQSAKIADKQFSDYIVFSLASTYNKSLSMNVNKEYEHVCSAQYTKQKDMPYMYNNRKNENYYDFFLSQIQKTQKTGQTLVFIENNQLQVNQQGEQQEVFKGFDQKNNVHIIIKIQKSIIKKFNSKTLTADDIDETNKITETKYKQQLIAKQLSHHFNFCCNRSNIQFTPLYYATPYLYLLEKPFKGVKLIYAESYIDIDLPWKKYTNNTEYRDECIDLTAFSHFSFQYTNCQMIITDLQGKSNILSDPAIHTSIQNQNLTDSTNLKDDGCRRFFLNQHPECLTICRQLQLIPTEIQQKSSESIVNQQNVPSQQVDAYFGNKISSDNRFKVCSNCNVLEKLEQKSDTFELCDSCKKESQNKDTVNCQCCNVTFEISLNFEQIFGTVVQYCQECQNKQCHTTVEKKCYYCSKRICLQTIKEIVINGKRIEICADAHYFLRQVKCKNCHSNYNFEQLLSQEDYYRNNYHCGCKNK</sequence>
<evidence type="ECO:0000256" key="2">
    <source>
        <dbReference type="ARBA" id="ARBA00022525"/>
    </source>
</evidence>
<evidence type="ECO:0008006" key="11">
    <source>
        <dbReference type="Google" id="ProtNLM"/>
    </source>
</evidence>